<organism evidence="3 4">
    <name type="scientific">Aminobacter aminovorans</name>
    <name type="common">Chelatobacter heintzii</name>
    <dbReference type="NCBI Taxonomy" id="83263"/>
    <lineage>
        <taxon>Bacteria</taxon>
        <taxon>Pseudomonadati</taxon>
        <taxon>Pseudomonadota</taxon>
        <taxon>Alphaproteobacteria</taxon>
        <taxon>Hyphomicrobiales</taxon>
        <taxon>Phyllobacteriaceae</taxon>
        <taxon>Aminobacter</taxon>
    </lineage>
</organism>
<accession>A0A381IML0</accession>
<dbReference type="AlphaFoldDB" id="A0A381IML0"/>
<dbReference type="EMBL" id="UFSM01000004">
    <property type="protein sequence ID" value="SUY29312.1"/>
    <property type="molecule type" value="Genomic_DNA"/>
</dbReference>
<dbReference type="Proteomes" id="UP000254701">
    <property type="component" value="Unassembled WGS sequence"/>
</dbReference>
<keyword evidence="1" id="KW-0812">Transmembrane</keyword>
<keyword evidence="2" id="KW-0732">Signal</keyword>
<keyword evidence="1" id="KW-0472">Membrane</keyword>
<dbReference type="InterPro" id="IPR007038">
    <property type="entry name" value="HupE_UreJ"/>
</dbReference>
<evidence type="ECO:0000313" key="4">
    <source>
        <dbReference type="Proteomes" id="UP000254701"/>
    </source>
</evidence>
<dbReference type="Pfam" id="PF04955">
    <property type="entry name" value="HupE_UreJ"/>
    <property type="match status" value="1"/>
</dbReference>
<dbReference type="OrthoDB" id="9808192at2"/>
<feature type="transmembrane region" description="Helical" evidence="1">
    <location>
        <begin position="38"/>
        <end position="58"/>
    </location>
</feature>
<feature type="signal peptide" evidence="2">
    <location>
        <begin position="1"/>
        <end position="24"/>
    </location>
</feature>
<gene>
    <name evidence="3" type="ORF">NCTC10684_05544</name>
</gene>
<feature type="chain" id="PRO_5016987507" evidence="2">
    <location>
        <begin position="25"/>
        <end position="200"/>
    </location>
</feature>
<feature type="transmembrane region" description="Helical" evidence="1">
    <location>
        <begin position="145"/>
        <end position="167"/>
    </location>
</feature>
<feature type="transmembrane region" description="Helical" evidence="1">
    <location>
        <begin position="67"/>
        <end position="86"/>
    </location>
</feature>
<protein>
    <submittedName>
        <fullName evidence="3">HupE / UreJ protein</fullName>
    </submittedName>
</protein>
<evidence type="ECO:0000256" key="2">
    <source>
        <dbReference type="SAM" id="SignalP"/>
    </source>
</evidence>
<name>A0A381IML0_AMIAI</name>
<feature type="transmembrane region" description="Helical" evidence="1">
    <location>
        <begin position="179"/>
        <end position="199"/>
    </location>
</feature>
<sequence length="200" mass="19757">MNSRFFARTAALAAFALAPSFASAHTGIGHVEGFTHGFAHPLGGLDHVLAMVMVGLFAAQLGGRSRWLVPASFVSVMVLGGALGLAGVAVPFVELGIGLSIVVLGGVVAFNLRAGVAAAMALVGFFAVFHGYAHGAEMPESASGLAYGAGFVLATAMLHAAGLGFGLALEGKAGARGAVVVRSLGMLAAVTGIGVVTGLV</sequence>
<dbReference type="RefSeq" id="WP_115734701.1">
    <property type="nucleotide sequence ID" value="NZ_BAAAVY010000014.1"/>
</dbReference>
<evidence type="ECO:0000313" key="3">
    <source>
        <dbReference type="EMBL" id="SUY29312.1"/>
    </source>
</evidence>
<evidence type="ECO:0000256" key="1">
    <source>
        <dbReference type="SAM" id="Phobius"/>
    </source>
</evidence>
<dbReference type="PIRSF" id="PIRSF016919">
    <property type="entry name" value="HupE_UreJ"/>
    <property type="match status" value="1"/>
</dbReference>
<keyword evidence="1" id="KW-1133">Transmembrane helix</keyword>
<feature type="transmembrane region" description="Helical" evidence="1">
    <location>
        <begin position="92"/>
        <end position="110"/>
    </location>
</feature>
<feature type="transmembrane region" description="Helical" evidence="1">
    <location>
        <begin position="115"/>
        <end position="133"/>
    </location>
</feature>
<proteinExistence type="predicted"/>
<reference evidence="3 4" key="1">
    <citation type="submission" date="2018-06" db="EMBL/GenBank/DDBJ databases">
        <authorList>
            <consortium name="Pathogen Informatics"/>
            <person name="Doyle S."/>
        </authorList>
    </citation>
    <scope>NUCLEOTIDE SEQUENCE [LARGE SCALE GENOMIC DNA]</scope>
    <source>
        <strain evidence="3 4">NCTC10684</strain>
    </source>
</reference>